<protein>
    <recommendedName>
        <fullName evidence="2">Peptidase M13 N-terminal domain-containing protein</fullName>
    </recommendedName>
</protein>
<accession>A0A9J6F192</accession>
<name>A0A9J6F192_RHIMP</name>
<evidence type="ECO:0000256" key="1">
    <source>
        <dbReference type="ARBA" id="ARBA00007357"/>
    </source>
</evidence>
<dbReference type="Proteomes" id="UP000821866">
    <property type="component" value="Chromosome 1"/>
</dbReference>
<feature type="domain" description="Peptidase M13 N-terminal" evidence="2">
    <location>
        <begin position="19"/>
        <end position="266"/>
    </location>
</feature>
<evidence type="ECO:0000259" key="2">
    <source>
        <dbReference type="Pfam" id="PF05649"/>
    </source>
</evidence>
<comment type="similarity">
    <text evidence="1">Belongs to the peptidase M13 family.</text>
</comment>
<dbReference type="PROSITE" id="PS51885">
    <property type="entry name" value="NEPRILYSIN"/>
    <property type="match status" value="1"/>
</dbReference>
<organism evidence="3 4">
    <name type="scientific">Rhipicephalus microplus</name>
    <name type="common">Cattle tick</name>
    <name type="synonym">Boophilus microplus</name>
    <dbReference type="NCBI Taxonomy" id="6941"/>
    <lineage>
        <taxon>Eukaryota</taxon>
        <taxon>Metazoa</taxon>
        <taxon>Ecdysozoa</taxon>
        <taxon>Arthropoda</taxon>
        <taxon>Chelicerata</taxon>
        <taxon>Arachnida</taxon>
        <taxon>Acari</taxon>
        <taxon>Parasitiformes</taxon>
        <taxon>Ixodida</taxon>
        <taxon>Ixodoidea</taxon>
        <taxon>Ixodidae</taxon>
        <taxon>Rhipicephalinae</taxon>
        <taxon>Rhipicephalus</taxon>
        <taxon>Boophilus</taxon>
    </lineage>
</organism>
<comment type="caution">
    <text evidence="3">The sequence shown here is derived from an EMBL/GenBank/DDBJ whole genome shotgun (WGS) entry which is preliminary data.</text>
</comment>
<evidence type="ECO:0000313" key="4">
    <source>
        <dbReference type="Proteomes" id="UP000821866"/>
    </source>
</evidence>
<reference evidence="3" key="2">
    <citation type="submission" date="2021-09" db="EMBL/GenBank/DDBJ databases">
        <authorList>
            <person name="Jia N."/>
            <person name="Wang J."/>
            <person name="Shi W."/>
            <person name="Du L."/>
            <person name="Sun Y."/>
            <person name="Zhan W."/>
            <person name="Jiang J."/>
            <person name="Wang Q."/>
            <person name="Zhang B."/>
            <person name="Ji P."/>
            <person name="Sakyi L.B."/>
            <person name="Cui X."/>
            <person name="Yuan T."/>
            <person name="Jiang B."/>
            <person name="Yang W."/>
            <person name="Lam T.T.-Y."/>
            <person name="Chang Q."/>
            <person name="Ding S."/>
            <person name="Wang X."/>
            <person name="Zhu J."/>
            <person name="Ruan X."/>
            <person name="Zhao L."/>
            <person name="Wei J."/>
            <person name="Que T."/>
            <person name="Du C."/>
            <person name="Cheng J."/>
            <person name="Dai P."/>
            <person name="Han X."/>
            <person name="Huang E."/>
            <person name="Gao Y."/>
            <person name="Liu J."/>
            <person name="Shao H."/>
            <person name="Ye R."/>
            <person name="Li L."/>
            <person name="Wei W."/>
            <person name="Wang X."/>
            <person name="Wang C."/>
            <person name="Huo Q."/>
            <person name="Li W."/>
            <person name="Guo W."/>
            <person name="Chen H."/>
            <person name="Chen S."/>
            <person name="Zhou L."/>
            <person name="Zhou L."/>
            <person name="Ni X."/>
            <person name="Tian J."/>
            <person name="Zhou Y."/>
            <person name="Sheng Y."/>
            <person name="Liu T."/>
            <person name="Pan Y."/>
            <person name="Xia L."/>
            <person name="Li J."/>
            <person name="Zhao F."/>
            <person name="Cao W."/>
        </authorList>
    </citation>
    <scope>NUCLEOTIDE SEQUENCE</scope>
    <source>
        <strain evidence="3">Rmic-2018</strain>
        <tissue evidence="3">Larvae</tissue>
    </source>
</reference>
<dbReference type="InterPro" id="IPR042089">
    <property type="entry name" value="Peptidase_M13_dom_2"/>
</dbReference>
<reference evidence="3" key="1">
    <citation type="journal article" date="2020" name="Cell">
        <title>Large-Scale Comparative Analyses of Tick Genomes Elucidate Their Genetic Diversity and Vector Capacities.</title>
        <authorList>
            <consortium name="Tick Genome and Microbiome Consortium (TIGMIC)"/>
            <person name="Jia N."/>
            <person name="Wang J."/>
            <person name="Shi W."/>
            <person name="Du L."/>
            <person name="Sun Y."/>
            <person name="Zhan W."/>
            <person name="Jiang J.F."/>
            <person name="Wang Q."/>
            <person name="Zhang B."/>
            <person name="Ji P."/>
            <person name="Bell-Sakyi L."/>
            <person name="Cui X.M."/>
            <person name="Yuan T.T."/>
            <person name="Jiang B.G."/>
            <person name="Yang W.F."/>
            <person name="Lam T.T."/>
            <person name="Chang Q.C."/>
            <person name="Ding S.J."/>
            <person name="Wang X.J."/>
            <person name="Zhu J.G."/>
            <person name="Ruan X.D."/>
            <person name="Zhao L."/>
            <person name="Wei J.T."/>
            <person name="Ye R.Z."/>
            <person name="Que T.C."/>
            <person name="Du C.H."/>
            <person name="Zhou Y.H."/>
            <person name="Cheng J.X."/>
            <person name="Dai P.F."/>
            <person name="Guo W.B."/>
            <person name="Han X.H."/>
            <person name="Huang E.J."/>
            <person name="Li L.F."/>
            <person name="Wei W."/>
            <person name="Gao Y.C."/>
            <person name="Liu J.Z."/>
            <person name="Shao H.Z."/>
            <person name="Wang X."/>
            <person name="Wang C.C."/>
            <person name="Yang T.C."/>
            <person name="Huo Q.B."/>
            <person name="Li W."/>
            <person name="Chen H.Y."/>
            <person name="Chen S.E."/>
            <person name="Zhou L.G."/>
            <person name="Ni X.B."/>
            <person name="Tian J.H."/>
            <person name="Sheng Y."/>
            <person name="Liu T."/>
            <person name="Pan Y.S."/>
            <person name="Xia L.Y."/>
            <person name="Li J."/>
            <person name="Zhao F."/>
            <person name="Cao W.C."/>
        </authorList>
    </citation>
    <scope>NUCLEOTIDE SEQUENCE</scope>
    <source>
        <strain evidence="3">Rmic-2018</strain>
    </source>
</reference>
<sequence>MQLEAPELLLGPTSWQLTLGTETVQDAHKHRWAYERYALAILCDVLPGVASGGALSKLATDLYVFEQALSAHIPRRSTYADRVEVRLHHLQESHDLANIHFAQALWSGILRDVFDNLEHSTLQLVPIVLFSRYYLAFLNDLLWKRSMVLVNYLGWRMVEYIAWSCSANLRDHRRRFRDAVRPFKLAADSLEVQCAMEVHQLLPASSSRLYRFAVSLLPKNERILLHLTASSLKVALTAILQGSPWVDNATQSHAIRKVQRLNVSFGDGTHPATERFASGQSLWETDLYENLLTIARRKAQVLRATMHGDEPVASRSVHFSNSGFVLAKEMLQAFLGSGQYFHEDGFKNYSWWSLFTATNYEVNKRCMEFLLKENSFTPTSLPTPWRETLLTASGEGVDHSLRTRNGSGTNCTPIMKSVSTIVSYDQAFRYRTLDSNNRKHYPSVSNKLEHIPHRQFMRDS</sequence>
<dbReference type="Gene3D" id="3.40.390.10">
    <property type="entry name" value="Collagenase (Catalytic Domain)"/>
    <property type="match status" value="1"/>
</dbReference>
<dbReference type="GO" id="GO:0006508">
    <property type="term" value="P:proteolysis"/>
    <property type="evidence" value="ECO:0007669"/>
    <property type="project" value="InterPro"/>
</dbReference>
<evidence type="ECO:0000313" key="3">
    <source>
        <dbReference type="EMBL" id="KAH8040550.1"/>
    </source>
</evidence>
<dbReference type="InterPro" id="IPR024079">
    <property type="entry name" value="MetalloPept_cat_dom_sf"/>
</dbReference>
<dbReference type="Gene3D" id="1.10.1380.10">
    <property type="entry name" value="Neutral endopeptidase , domain2"/>
    <property type="match status" value="1"/>
</dbReference>
<dbReference type="SUPFAM" id="SSF55486">
    <property type="entry name" value="Metalloproteases ('zincins'), catalytic domain"/>
    <property type="match status" value="1"/>
</dbReference>
<gene>
    <name evidence="3" type="ORF">HPB51_011339</name>
</gene>
<keyword evidence="4" id="KW-1185">Reference proteome</keyword>
<proteinExistence type="inferred from homology"/>
<dbReference type="InterPro" id="IPR000718">
    <property type="entry name" value="Peptidase_M13"/>
</dbReference>
<dbReference type="Pfam" id="PF05649">
    <property type="entry name" value="Peptidase_M13_N"/>
    <property type="match status" value="1"/>
</dbReference>
<dbReference type="AlphaFoldDB" id="A0A9J6F192"/>
<dbReference type="EMBL" id="JABSTU010000001">
    <property type="protein sequence ID" value="KAH8040550.1"/>
    <property type="molecule type" value="Genomic_DNA"/>
</dbReference>
<dbReference type="InterPro" id="IPR008753">
    <property type="entry name" value="Peptidase_M13_N"/>
</dbReference>
<dbReference type="GO" id="GO:0004222">
    <property type="term" value="F:metalloendopeptidase activity"/>
    <property type="evidence" value="ECO:0007669"/>
    <property type="project" value="InterPro"/>
</dbReference>